<dbReference type="PANTHER" id="PTHR44846:SF1">
    <property type="entry name" value="MANNOSYL-D-GLYCERATE TRANSPORT_METABOLISM SYSTEM REPRESSOR MNGR-RELATED"/>
    <property type="match status" value="1"/>
</dbReference>
<evidence type="ECO:0000256" key="1">
    <source>
        <dbReference type="ARBA" id="ARBA00023015"/>
    </source>
</evidence>
<dbReference type="PANTHER" id="PTHR44846">
    <property type="entry name" value="MANNOSYL-D-GLYCERATE TRANSPORT/METABOLISM SYSTEM REPRESSOR MNGR-RELATED"/>
    <property type="match status" value="1"/>
</dbReference>
<protein>
    <submittedName>
        <fullName evidence="5">GntR family transcriptional regulator</fullName>
    </submittedName>
</protein>
<dbReference type="CDD" id="cd07377">
    <property type="entry name" value="WHTH_GntR"/>
    <property type="match status" value="1"/>
</dbReference>
<dbReference type="Proteomes" id="UP001235840">
    <property type="component" value="Unassembled WGS sequence"/>
</dbReference>
<proteinExistence type="predicted"/>
<evidence type="ECO:0000313" key="5">
    <source>
        <dbReference type="EMBL" id="MDQ0164913.1"/>
    </source>
</evidence>
<evidence type="ECO:0000256" key="2">
    <source>
        <dbReference type="ARBA" id="ARBA00023125"/>
    </source>
</evidence>
<dbReference type="InterPro" id="IPR036390">
    <property type="entry name" value="WH_DNA-bd_sf"/>
</dbReference>
<dbReference type="InterPro" id="IPR011663">
    <property type="entry name" value="UTRA"/>
</dbReference>
<dbReference type="RefSeq" id="WP_307391255.1">
    <property type="nucleotide sequence ID" value="NZ_BAAADK010000010.1"/>
</dbReference>
<dbReference type="SMART" id="SM00866">
    <property type="entry name" value="UTRA"/>
    <property type="match status" value="1"/>
</dbReference>
<dbReference type="SMART" id="SM00345">
    <property type="entry name" value="HTH_GNTR"/>
    <property type="match status" value="1"/>
</dbReference>
<evidence type="ECO:0000256" key="3">
    <source>
        <dbReference type="ARBA" id="ARBA00023163"/>
    </source>
</evidence>
<keyword evidence="2" id="KW-0238">DNA-binding</keyword>
<dbReference type="EMBL" id="JAUSTY010000003">
    <property type="protein sequence ID" value="MDQ0164913.1"/>
    <property type="molecule type" value="Genomic_DNA"/>
</dbReference>
<gene>
    <name evidence="5" type="ORF">J2S11_000813</name>
</gene>
<keyword evidence="1" id="KW-0805">Transcription regulation</keyword>
<dbReference type="Pfam" id="PF00392">
    <property type="entry name" value="GntR"/>
    <property type="match status" value="1"/>
</dbReference>
<comment type="caution">
    <text evidence="5">The sequence shown here is derived from an EMBL/GenBank/DDBJ whole genome shotgun (WGS) entry which is preliminary data.</text>
</comment>
<reference evidence="5 6" key="1">
    <citation type="submission" date="2023-07" db="EMBL/GenBank/DDBJ databases">
        <title>Genomic Encyclopedia of Type Strains, Phase IV (KMG-IV): sequencing the most valuable type-strain genomes for metagenomic binning, comparative biology and taxonomic classification.</title>
        <authorList>
            <person name="Goeker M."/>
        </authorList>
    </citation>
    <scope>NUCLEOTIDE SEQUENCE [LARGE SCALE GENOMIC DNA]</scope>
    <source>
        <strain evidence="5 6">DSM 12751</strain>
    </source>
</reference>
<evidence type="ECO:0000259" key="4">
    <source>
        <dbReference type="PROSITE" id="PS50949"/>
    </source>
</evidence>
<keyword evidence="3" id="KW-0804">Transcription</keyword>
<dbReference type="PRINTS" id="PR00035">
    <property type="entry name" value="HTHGNTR"/>
</dbReference>
<organism evidence="5 6">
    <name type="scientific">Caldalkalibacillus horti</name>
    <dbReference type="NCBI Taxonomy" id="77523"/>
    <lineage>
        <taxon>Bacteria</taxon>
        <taxon>Bacillati</taxon>
        <taxon>Bacillota</taxon>
        <taxon>Bacilli</taxon>
        <taxon>Bacillales</taxon>
        <taxon>Bacillaceae</taxon>
        <taxon>Caldalkalibacillus</taxon>
    </lineage>
</organism>
<dbReference type="SUPFAM" id="SSF46785">
    <property type="entry name" value="Winged helix' DNA-binding domain"/>
    <property type="match status" value="1"/>
</dbReference>
<sequence>MRKVEKSNPLPLYYQLKEIIQEMIDNEELKPDDLIPTERELCVIHGISRMTAREAIMSLVNEGILYREQGKGTFVAKPKINHQLSELKGLTEDMERMGHTVGTRTLQFEISPATKRVAKHLQLKGEQQKVIMLKRLRIVDQIPYALESVWLNKEKCFNLTKECLEGTSLYQILRERYNLIPHYARQTVEPISLSEYESKLLDVKPGTLALLFRRTTYSIQEEIIEYTKAIYRTDQHKFEVILKA</sequence>
<dbReference type="Gene3D" id="3.40.1410.10">
    <property type="entry name" value="Chorismate lyase-like"/>
    <property type="match status" value="1"/>
</dbReference>
<name>A0ABT9VVA3_9BACI</name>
<dbReference type="InterPro" id="IPR036388">
    <property type="entry name" value="WH-like_DNA-bd_sf"/>
</dbReference>
<dbReference type="Gene3D" id="1.10.10.10">
    <property type="entry name" value="Winged helix-like DNA-binding domain superfamily/Winged helix DNA-binding domain"/>
    <property type="match status" value="1"/>
</dbReference>
<dbReference type="InterPro" id="IPR000524">
    <property type="entry name" value="Tscrpt_reg_HTH_GntR"/>
</dbReference>
<feature type="domain" description="HTH gntR-type" evidence="4">
    <location>
        <begin position="10"/>
        <end position="78"/>
    </location>
</feature>
<evidence type="ECO:0000313" key="6">
    <source>
        <dbReference type="Proteomes" id="UP001235840"/>
    </source>
</evidence>
<accession>A0ABT9VVA3</accession>
<dbReference type="InterPro" id="IPR028978">
    <property type="entry name" value="Chorismate_lyase_/UTRA_dom_sf"/>
</dbReference>
<dbReference type="InterPro" id="IPR050679">
    <property type="entry name" value="Bact_HTH_transcr_reg"/>
</dbReference>
<dbReference type="PROSITE" id="PS50949">
    <property type="entry name" value="HTH_GNTR"/>
    <property type="match status" value="1"/>
</dbReference>
<dbReference type="SUPFAM" id="SSF64288">
    <property type="entry name" value="Chorismate lyase-like"/>
    <property type="match status" value="1"/>
</dbReference>
<keyword evidence="6" id="KW-1185">Reference proteome</keyword>
<dbReference type="Pfam" id="PF07702">
    <property type="entry name" value="UTRA"/>
    <property type="match status" value="1"/>
</dbReference>